<evidence type="ECO:0000313" key="2">
    <source>
        <dbReference type="EMBL" id="CDS35678.2"/>
    </source>
</evidence>
<evidence type="ECO:0000313" key="3">
    <source>
        <dbReference type="Proteomes" id="UP000017246"/>
    </source>
</evidence>
<dbReference type="eggNOG" id="ENOG502SBIS">
    <property type="taxonomic scope" value="Eukaryota"/>
</dbReference>
<keyword evidence="1" id="KW-0732">Signal</keyword>
<dbReference type="AlphaFoldDB" id="A0A068XTJ9"/>
<feature type="chain" id="PRO_5006535431" evidence="1">
    <location>
        <begin position="23"/>
        <end position="354"/>
    </location>
</feature>
<reference evidence="2" key="1">
    <citation type="journal article" date="2013" name="Nature">
        <title>The genomes of four tapeworm species reveal adaptations to parasitism.</title>
        <authorList>
            <person name="Tsai I.J."/>
            <person name="Zarowiecki M."/>
            <person name="Holroyd N."/>
            <person name="Garciarrubio A."/>
            <person name="Sanchez-Flores A."/>
            <person name="Brooks K.L."/>
            <person name="Tracey A."/>
            <person name="Bobes R.J."/>
            <person name="Fragoso G."/>
            <person name="Sciutto E."/>
            <person name="Aslett M."/>
            <person name="Beasley H."/>
            <person name="Bennett H.M."/>
            <person name="Cai J."/>
            <person name="Camicia F."/>
            <person name="Clark R."/>
            <person name="Cucher M."/>
            <person name="De Silva N."/>
            <person name="Day T.A."/>
            <person name="Deplazes P."/>
            <person name="Estrada K."/>
            <person name="Fernandez C."/>
            <person name="Holland P.W."/>
            <person name="Hou J."/>
            <person name="Hu S."/>
            <person name="Huckvale T."/>
            <person name="Hung S.S."/>
            <person name="Kamenetzky L."/>
            <person name="Keane J.A."/>
            <person name="Kiss F."/>
            <person name="Koziol U."/>
            <person name="Lambert O."/>
            <person name="Liu K."/>
            <person name="Luo X."/>
            <person name="Luo Y."/>
            <person name="Macchiaroli N."/>
            <person name="Nichol S."/>
            <person name="Paps J."/>
            <person name="Parkinson J."/>
            <person name="Pouchkina-Stantcheva N."/>
            <person name="Riddiford N."/>
            <person name="Rosenzvit M."/>
            <person name="Salinas G."/>
            <person name="Wasmuth J.D."/>
            <person name="Zamanian M."/>
            <person name="Zheng Y."/>
            <person name="Cai X."/>
            <person name="Soberon X."/>
            <person name="Olson P.D."/>
            <person name="Laclette J.P."/>
            <person name="Brehm K."/>
            <person name="Berriman M."/>
            <person name="Garciarrubio A."/>
            <person name="Bobes R.J."/>
            <person name="Fragoso G."/>
            <person name="Sanchez-Flores A."/>
            <person name="Estrada K."/>
            <person name="Cevallos M.A."/>
            <person name="Morett E."/>
            <person name="Gonzalez V."/>
            <person name="Portillo T."/>
            <person name="Ochoa-Leyva A."/>
            <person name="Jose M.V."/>
            <person name="Sciutto E."/>
            <person name="Landa A."/>
            <person name="Jimenez L."/>
            <person name="Valdes V."/>
            <person name="Carrero J.C."/>
            <person name="Larralde C."/>
            <person name="Morales-Montor J."/>
            <person name="Limon-Lason J."/>
            <person name="Soberon X."/>
            <person name="Laclette J.P."/>
        </authorList>
    </citation>
    <scope>NUCLEOTIDE SEQUENCE [LARGE SCALE GENOMIC DNA]</scope>
</reference>
<evidence type="ECO:0000256" key="1">
    <source>
        <dbReference type="SAM" id="SignalP"/>
    </source>
</evidence>
<sequence>MILIKDVLLFLAETFHPQLAQCLKICGAEAPCELSVEEGIGRSAPEAVAVESSGVQHLKQFLLFLAETFYPQLAQCLKICGAEAPCELSVEEGIGRSAPEAVAVESSGVQHLKQFLLFLAETFYPQLAQCLKICGAEAPCELSVEEGIGRSAPEAVAVESSGVQHLKQFLLFLAETFYPQLAQCLKICGAEAPCELSVEEGIGRSAPEAVAVESSGVQHLKQFLLFLAETFYPQLAQCLKICGAEAPCELSVEEGIGRSAPEAVAVESSGVQHLKQFLLFLAETFYPQLAQCLKICGAEAPCELSVEEGIGRSAPEAVAVESSGVQHLKKFLLFLADTFYPELAPCLKIYSLAI</sequence>
<name>A0A068XTJ9_ECHMU</name>
<feature type="signal peptide" evidence="1">
    <location>
        <begin position="1"/>
        <end position="22"/>
    </location>
</feature>
<organism evidence="2 3">
    <name type="scientific">Echinococcus multilocularis</name>
    <name type="common">Fox tapeworm</name>
    <dbReference type="NCBI Taxonomy" id="6211"/>
    <lineage>
        <taxon>Eukaryota</taxon>
        <taxon>Metazoa</taxon>
        <taxon>Spiralia</taxon>
        <taxon>Lophotrochozoa</taxon>
        <taxon>Platyhelminthes</taxon>
        <taxon>Cestoda</taxon>
        <taxon>Eucestoda</taxon>
        <taxon>Cyclophyllidea</taxon>
        <taxon>Taeniidae</taxon>
        <taxon>Echinococcus</taxon>
    </lineage>
</organism>
<gene>
    <name evidence="2" type="ORF">EmuJ_000578300</name>
</gene>
<keyword evidence="3" id="KW-1185">Reference proteome</keyword>
<proteinExistence type="predicted"/>
<protein>
    <submittedName>
        <fullName evidence="2">Mucin protein</fullName>
    </submittedName>
</protein>
<reference evidence="2" key="2">
    <citation type="submission" date="2015-11" db="EMBL/GenBank/DDBJ databases">
        <authorList>
            <person name="Zhang Y."/>
            <person name="Guo Z."/>
        </authorList>
    </citation>
    <scope>NUCLEOTIDE SEQUENCE</scope>
</reference>
<accession>A0A068XTJ9</accession>
<dbReference type="STRING" id="6211.A0A068XTJ9"/>
<dbReference type="Proteomes" id="UP000017246">
    <property type="component" value="Unassembled WGS sequence"/>
</dbReference>
<dbReference type="EMBL" id="LN902192">
    <property type="protein sequence ID" value="CDS35678.2"/>
    <property type="molecule type" value="Genomic_DNA"/>
</dbReference>